<evidence type="ECO:0000313" key="9">
    <source>
        <dbReference type="Proteomes" id="UP000222056"/>
    </source>
</evidence>
<sequence length="569" mass="63114">MEARTIETGLGTGSRTIADLVPLAAERYADKPAQRFKVGDQWQDLTYRELGDRVREVALGLVSLGIEPGDKVSILSHTRPEWTHACFGIVGAGATFVTIYQTNSPEECEYVLAHSDSRAVFAEDAEQVAKIRAVRERLPQLEHVIVFDPSGLEGDDFITLDQLRERGRAIEASEYERRYRSVTRDDICLYIYTSGTTGPPKGCLLSHGNYRDITDAVVSQAVLETDDVAYLFLPLAHAFAILIQFASIDLGVTIAYWSRDPQKIVQDLQEVKPTYLPSVPRIFEKIYALATAAAPDKEQLEKAVELGLKVRLAEARGEPVPEELRKAFERADEELFSKVRAIFGGRLRQATTGAAPIAKEILEFFYACGVPVMEGYGMTETATVATVNEPDDFRFGSVGKPLPGVEVKIAEDGEILVRGPNIFRGYYKEEEATRRAIDPEGWLHTGDIGRIDEDGFLYITGRKKDIIITAGGKNITPANIENQLKQSPWISQAVVIGDRRPYLVALITLDPENAPQLAAKLGIEESDPAKLAADPRVREEIQKVVDEVNSHFGRVEQIKKFAILPHDFS</sequence>
<dbReference type="InterPro" id="IPR045851">
    <property type="entry name" value="AMP-bd_C_sf"/>
</dbReference>
<dbReference type="EMBL" id="FNWJ01000001">
    <property type="protein sequence ID" value="SEH11949.1"/>
    <property type="molecule type" value="Genomic_DNA"/>
</dbReference>
<dbReference type="Gene3D" id="3.40.50.12780">
    <property type="entry name" value="N-terminal domain of ligase-like"/>
    <property type="match status" value="2"/>
</dbReference>
<dbReference type="PANTHER" id="PTHR43272:SF32">
    <property type="entry name" value="AMP-DEPENDENT SYNTHETASE_LIGASE DOMAIN-CONTAINING PROTEIN"/>
    <property type="match status" value="1"/>
</dbReference>
<dbReference type="Pfam" id="PF23562">
    <property type="entry name" value="AMP-binding_C_3"/>
    <property type="match status" value="1"/>
</dbReference>
<evidence type="ECO:0000256" key="5">
    <source>
        <dbReference type="ARBA" id="ARBA00024484"/>
    </source>
</evidence>
<keyword evidence="3" id="KW-0276">Fatty acid metabolism</keyword>
<name>A0A1H6FM39_THEAL</name>
<evidence type="ECO:0000256" key="1">
    <source>
        <dbReference type="ARBA" id="ARBA00006432"/>
    </source>
</evidence>
<evidence type="ECO:0000256" key="3">
    <source>
        <dbReference type="ARBA" id="ARBA00022832"/>
    </source>
</evidence>
<dbReference type="SUPFAM" id="SSF56801">
    <property type="entry name" value="Acetyl-CoA synthetase-like"/>
    <property type="match status" value="1"/>
</dbReference>
<dbReference type="InterPro" id="IPR042099">
    <property type="entry name" value="ANL_N_sf"/>
</dbReference>
<keyword evidence="9" id="KW-1185">Reference proteome</keyword>
<dbReference type="GO" id="GO:0016020">
    <property type="term" value="C:membrane"/>
    <property type="evidence" value="ECO:0007669"/>
    <property type="project" value="TreeGrafter"/>
</dbReference>
<dbReference type="Pfam" id="PF00501">
    <property type="entry name" value="AMP-binding"/>
    <property type="match status" value="1"/>
</dbReference>
<dbReference type="InterPro" id="IPR020845">
    <property type="entry name" value="AMP-binding_CS"/>
</dbReference>
<dbReference type="Gene3D" id="3.30.300.30">
    <property type="match status" value="1"/>
</dbReference>
<evidence type="ECO:0000256" key="6">
    <source>
        <dbReference type="ARBA" id="ARBA00032875"/>
    </source>
</evidence>
<dbReference type="RefSeq" id="WP_218138251.1">
    <property type="nucleotide sequence ID" value="NZ_FNWJ01000001.1"/>
</dbReference>
<dbReference type="AlphaFoldDB" id="A0A1H6FM39"/>
<reference evidence="9" key="1">
    <citation type="submission" date="2016-10" db="EMBL/GenBank/DDBJ databases">
        <authorList>
            <person name="Varghese N."/>
            <person name="Submissions S."/>
        </authorList>
    </citation>
    <scope>NUCLEOTIDE SEQUENCE [LARGE SCALE GENOMIC DNA]</scope>
    <source>
        <strain evidence="9">ATCC 35263</strain>
    </source>
</reference>
<evidence type="ECO:0000256" key="2">
    <source>
        <dbReference type="ARBA" id="ARBA00022598"/>
    </source>
</evidence>
<dbReference type="PANTHER" id="PTHR43272">
    <property type="entry name" value="LONG-CHAIN-FATTY-ACID--COA LIGASE"/>
    <property type="match status" value="1"/>
</dbReference>
<keyword evidence="4" id="KW-0443">Lipid metabolism</keyword>
<comment type="similarity">
    <text evidence="1">Belongs to the ATP-dependent AMP-binding enzyme family.</text>
</comment>
<comment type="catalytic activity">
    <reaction evidence="5">
        <text>a long-chain fatty acid + ATP + CoA = a long-chain fatty acyl-CoA + AMP + diphosphate</text>
        <dbReference type="Rhea" id="RHEA:15421"/>
        <dbReference type="ChEBI" id="CHEBI:30616"/>
        <dbReference type="ChEBI" id="CHEBI:33019"/>
        <dbReference type="ChEBI" id="CHEBI:57287"/>
        <dbReference type="ChEBI" id="CHEBI:57560"/>
        <dbReference type="ChEBI" id="CHEBI:83139"/>
        <dbReference type="ChEBI" id="CHEBI:456215"/>
        <dbReference type="EC" id="6.2.1.3"/>
    </reaction>
    <physiologicalReaction direction="left-to-right" evidence="5">
        <dbReference type="Rhea" id="RHEA:15422"/>
    </physiologicalReaction>
</comment>
<protein>
    <recommendedName>
        <fullName evidence="6">Acyl-CoA synthetase</fullName>
    </recommendedName>
</protein>
<organism evidence="8 9">
    <name type="scientific">Thermoleophilum album</name>
    <dbReference type="NCBI Taxonomy" id="29539"/>
    <lineage>
        <taxon>Bacteria</taxon>
        <taxon>Bacillati</taxon>
        <taxon>Actinomycetota</taxon>
        <taxon>Thermoleophilia</taxon>
        <taxon>Thermoleophilales</taxon>
        <taxon>Thermoleophilaceae</taxon>
        <taxon>Thermoleophilum</taxon>
    </lineage>
</organism>
<dbReference type="PROSITE" id="PS00455">
    <property type="entry name" value="AMP_BINDING"/>
    <property type="match status" value="1"/>
</dbReference>
<dbReference type="STRING" id="29539.SAMN02745716_0934"/>
<keyword evidence="2" id="KW-0436">Ligase</keyword>
<accession>A0A1H6FM39</accession>
<dbReference type="GO" id="GO:0004467">
    <property type="term" value="F:long-chain fatty acid-CoA ligase activity"/>
    <property type="evidence" value="ECO:0007669"/>
    <property type="project" value="UniProtKB-EC"/>
</dbReference>
<evidence type="ECO:0000256" key="4">
    <source>
        <dbReference type="ARBA" id="ARBA00023098"/>
    </source>
</evidence>
<dbReference type="CDD" id="cd05907">
    <property type="entry name" value="VL_LC_FACS_like"/>
    <property type="match status" value="1"/>
</dbReference>
<feature type="domain" description="AMP-dependent synthetase/ligase" evidence="7">
    <location>
        <begin position="24"/>
        <end position="427"/>
    </location>
</feature>
<dbReference type="Proteomes" id="UP000222056">
    <property type="component" value="Unassembled WGS sequence"/>
</dbReference>
<proteinExistence type="inferred from homology"/>
<evidence type="ECO:0000313" key="8">
    <source>
        <dbReference type="EMBL" id="SEH11949.1"/>
    </source>
</evidence>
<dbReference type="InterPro" id="IPR000873">
    <property type="entry name" value="AMP-dep_synth/lig_dom"/>
</dbReference>
<gene>
    <name evidence="8" type="ORF">SAMN02745716_0934</name>
</gene>
<evidence type="ECO:0000259" key="7">
    <source>
        <dbReference type="Pfam" id="PF00501"/>
    </source>
</evidence>